<dbReference type="OrthoDB" id="8064484at2"/>
<keyword evidence="1" id="KW-0614">Plasmid</keyword>
<dbReference type="EMBL" id="CP000389">
    <property type="protein sequence ID" value="ABG61215.1"/>
    <property type="molecule type" value="Genomic_DNA"/>
</dbReference>
<geneLocation type="plasmid" evidence="1">
    <name>1</name>
</geneLocation>
<evidence type="ECO:0000313" key="1">
    <source>
        <dbReference type="EMBL" id="ABG61215.1"/>
    </source>
</evidence>
<sequence length="269" mass="28547" precursor="true">MTSQGKTFMASAAALAIASFWPGVTPVVAHDGTPETVEQRLERIEQKLDRILERLEEEGLKTGPVAAGAATIPPAPARETNTDIPPPPGVPDPQPFRPGAVAIARAAPERPNALSDIPADSVGSFVYGGGAIPLNELSRSGVRYTGVAAVELQGWLKVTEPGRTQIGVEYQATTGSNAYISVACIASVWLEDRAIGSERGDIPMPAREQKNISLVMGADLQPGLYRLRVWSACTPPRDVRQLTAELLVKSPTDMNLRAITSGDLLHRGG</sequence>
<accession>Q11MZ3</accession>
<gene>
    <name evidence="1" type="ordered locus">Meso_4239</name>
</gene>
<protein>
    <submittedName>
        <fullName evidence="1">Uncharacterized protein</fullName>
    </submittedName>
</protein>
<dbReference type="KEGG" id="mes:Meso_4239"/>
<dbReference type="AlphaFoldDB" id="Q11MZ3"/>
<organism evidence="1">
    <name type="scientific">Chelativorans sp. (strain BNC1)</name>
    <dbReference type="NCBI Taxonomy" id="266779"/>
    <lineage>
        <taxon>Bacteria</taxon>
        <taxon>Pseudomonadati</taxon>
        <taxon>Pseudomonadota</taxon>
        <taxon>Alphaproteobacteria</taxon>
        <taxon>Hyphomicrobiales</taxon>
        <taxon>Phyllobacteriaceae</taxon>
        <taxon>Chelativorans</taxon>
    </lineage>
</organism>
<reference evidence="1" key="1">
    <citation type="submission" date="2006-06" db="EMBL/GenBank/DDBJ databases">
        <title>Complete sequence of Plasmid 1 of Chelativorans sp. BNC1.</title>
        <authorList>
            <consortium name="US DOE Joint Genome Institute"/>
            <person name="Copeland A."/>
            <person name="Lucas S."/>
            <person name="Lapidus A."/>
            <person name="Barry K."/>
            <person name="Detter J.C."/>
            <person name="Glavina del Rio T."/>
            <person name="Hammon N."/>
            <person name="Israni S."/>
            <person name="Dalin E."/>
            <person name="Tice H."/>
            <person name="Pitluck S."/>
            <person name="Chertkov O."/>
            <person name="Brettin T."/>
            <person name="Bruce D."/>
            <person name="Han C."/>
            <person name="Tapia R."/>
            <person name="Gilna P."/>
            <person name="Schmutz J."/>
            <person name="Larimer F."/>
            <person name="Land M."/>
            <person name="Hauser L."/>
            <person name="Kyrpides N."/>
            <person name="Mikhailova N."/>
            <person name="Richardson P."/>
        </authorList>
    </citation>
    <scope>NUCLEOTIDE SEQUENCE</scope>
    <source>
        <strain evidence="1">BNC1</strain>
        <plasmid evidence="1">1</plasmid>
    </source>
</reference>
<name>Q11MZ3_CHESB</name>
<dbReference type="HOGENOM" id="CLU_1033240_0_0_5"/>
<proteinExistence type="predicted"/>